<keyword evidence="3" id="KW-1185">Reference proteome</keyword>
<protein>
    <submittedName>
        <fullName evidence="2">Uncharacterized protein</fullName>
    </submittedName>
</protein>
<organism evidence="2 3">
    <name type="scientific">Daphnia magna</name>
    <dbReference type="NCBI Taxonomy" id="35525"/>
    <lineage>
        <taxon>Eukaryota</taxon>
        <taxon>Metazoa</taxon>
        <taxon>Ecdysozoa</taxon>
        <taxon>Arthropoda</taxon>
        <taxon>Crustacea</taxon>
        <taxon>Branchiopoda</taxon>
        <taxon>Diplostraca</taxon>
        <taxon>Cladocera</taxon>
        <taxon>Anomopoda</taxon>
        <taxon>Daphniidae</taxon>
        <taxon>Daphnia</taxon>
    </lineage>
</organism>
<gene>
    <name evidence="2" type="ORF">APZ42_002556</name>
</gene>
<comment type="caution">
    <text evidence="2">The sequence shown here is derived from an EMBL/GenBank/DDBJ whole genome shotgun (WGS) entry which is preliminary data.</text>
</comment>
<evidence type="ECO:0000313" key="2">
    <source>
        <dbReference type="EMBL" id="KZS00948.1"/>
    </source>
</evidence>
<evidence type="ECO:0000313" key="3">
    <source>
        <dbReference type="Proteomes" id="UP000076858"/>
    </source>
</evidence>
<dbReference type="Proteomes" id="UP000076858">
    <property type="component" value="Unassembled WGS sequence"/>
</dbReference>
<feature type="non-terminal residue" evidence="2">
    <location>
        <position position="1"/>
    </location>
</feature>
<reference evidence="2 3" key="1">
    <citation type="submission" date="2016-03" db="EMBL/GenBank/DDBJ databases">
        <title>EvidentialGene: Evidence-directed Construction of Genes on Genomes.</title>
        <authorList>
            <person name="Gilbert D.G."/>
            <person name="Choi J.-H."/>
            <person name="Mockaitis K."/>
            <person name="Colbourne J."/>
            <person name="Pfrender M."/>
        </authorList>
    </citation>
    <scope>NUCLEOTIDE SEQUENCE [LARGE SCALE GENOMIC DNA]</scope>
    <source>
        <strain evidence="2 3">Xinb3</strain>
        <tissue evidence="2">Complete organism</tissue>
    </source>
</reference>
<evidence type="ECO:0000256" key="1">
    <source>
        <dbReference type="SAM" id="MobiDB-lite"/>
    </source>
</evidence>
<proteinExistence type="predicted"/>
<sequence>QSLCVVVVVGPPFFSSFFSITLKRTHLSTNELRLNCVYACGGSKRSAYGMSVEPVTGQSKNPNNKNKNELN</sequence>
<feature type="region of interest" description="Disordered" evidence="1">
    <location>
        <begin position="51"/>
        <end position="71"/>
    </location>
</feature>
<dbReference type="EMBL" id="LRGB01008030">
    <property type="protein sequence ID" value="KZS00948.1"/>
    <property type="molecule type" value="Genomic_DNA"/>
</dbReference>
<name>A0A164I714_9CRUS</name>
<dbReference type="AlphaFoldDB" id="A0A164I714"/>
<accession>A0A164I714</accession>